<protein>
    <submittedName>
        <fullName evidence="1">Uncharacterized protein</fullName>
    </submittedName>
</protein>
<dbReference type="AlphaFoldDB" id="A0A0N1ITJ4"/>
<evidence type="ECO:0000313" key="2">
    <source>
        <dbReference type="Proteomes" id="UP000053105"/>
    </source>
</evidence>
<name>A0A0N1ITJ4_9HYME</name>
<organism evidence="1 2">
    <name type="scientific">Melipona quadrifasciata</name>
    <dbReference type="NCBI Taxonomy" id="166423"/>
    <lineage>
        <taxon>Eukaryota</taxon>
        <taxon>Metazoa</taxon>
        <taxon>Ecdysozoa</taxon>
        <taxon>Arthropoda</taxon>
        <taxon>Hexapoda</taxon>
        <taxon>Insecta</taxon>
        <taxon>Pterygota</taxon>
        <taxon>Neoptera</taxon>
        <taxon>Endopterygota</taxon>
        <taxon>Hymenoptera</taxon>
        <taxon>Apocrita</taxon>
        <taxon>Aculeata</taxon>
        <taxon>Apoidea</taxon>
        <taxon>Anthophila</taxon>
        <taxon>Apidae</taxon>
        <taxon>Melipona</taxon>
    </lineage>
</organism>
<proteinExistence type="predicted"/>
<evidence type="ECO:0000313" key="1">
    <source>
        <dbReference type="EMBL" id="KOX74071.1"/>
    </source>
</evidence>
<dbReference type="EMBL" id="KQ435794">
    <property type="protein sequence ID" value="KOX74071.1"/>
    <property type="molecule type" value="Genomic_DNA"/>
</dbReference>
<dbReference type="Proteomes" id="UP000053105">
    <property type="component" value="Unassembled WGS sequence"/>
</dbReference>
<reference evidence="1 2" key="1">
    <citation type="submission" date="2015-07" db="EMBL/GenBank/DDBJ databases">
        <title>The genome of Melipona quadrifasciata.</title>
        <authorList>
            <person name="Pan H."/>
            <person name="Kapheim K."/>
        </authorList>
    </citation>
    <scope>NUCLEOTIDE SEQUENCE [LARGE SCALE GENOMIC DNA]</scope>
    <source>
        <strain evidence="1">0111107301</strain>
        <tissue evidence="1">Whole body</tissue>
    </source>
</reference>
<accession>A0A0N1ITJ4</accession>
<keyword evidence="2" id="KW-1185">Reference proteome</keyword>
<dbReference type="OrthoDB" id="6354602at2759"/>
<gene>
    <name evidence="1" type="ORF">WN51_14151</name>
</gene>
<sequence length="163" mass="18466">MEINWNKLKLGEPKLNPILPLWNKEREISNSKRSTGLLQVEDWNRPRIPQILVSNTRLAQAASGCAPSVDVLPIFDVKQQSMRNPARMGANQSLAGSCNNKRLGSLTYRKYENQGIEGLLILNQPSFQAYESYCADLRELRDCEINAGVASRNYSNEEMFSDF</sequence>